<evidence type="ECO:0000313" key="1">
    <source>
        <dbReference type="EMBL" id="GFD58994.1"/>
    </source>
</evidence>
<dbReference type="EMBL" id="BKCJ011860010">
    <property type="protein sequence ID" value="GFD58994.1"/>
    <property type="molecule type" value="Genomic_DNA"/>
</dbReference>
<comment type="caution">
    <text evidence="1">The sequence shown here is derived from an EMBL/GenBank/DDBJ whole genome shotgun (WGS) entry which is preliminary data.</text>
</comment>
<organism evidence="1">
    <name type="scientific">Tanacetum cinerariifolium</name>
    <name type="common">Dalmatian daisy</name>
    <name type="synonym">Chrysanthemum cinerariifolium</name>
    <dbReference type="NCBI Taxonomy" id="118510"/>
    <lineage>
        <taxon>Eukaryota</taxon>
        <taxon>Viridiplantae</taxon>
        <taxon>Streptophyta</taxon>
        <taxon>Embryophyta</taxon>
        <taxon>Tracheophyta</taxon>
        <taxon>Spermatophyta</taxon>
        <taxon>Magnoliopsida</taxon>
        <taxon>eudicotyledons</taxon>
        <taxon>Gunneridae</taxon>
        <taxon>Pentapetalae</taxon>
        <taxon>asterids</taxon>
        <taxon>campanulids</taxon>
        <taxon>Asterales</taxon>
        <taxon>Asteraceae</taxon>
        <taxon>Asteroideae</taxon>
        <taxon>Anthemideae</taxon>
        <taxon>Anthemidinae</taxon>
        <taxon>Tanacetum</taxon>
    </lineage>
</organism>
<protein>
    <submittedName>
        <fullName evidence="1">Uncharacterized protein</fullName>
    </submittedName>
</protein>
<feature type="non-terminal residue" evidence="1">
    <location>
        <position position="1"/>
    </location>
</feature>
<reference evidence="1" key="1">
    <citation type="journal article" date="2019" name="Sci. Rep.">
        <title>Draft genome of Tanacetum cinerariifolium, the natural source of mosquito coil.</title>
        <authorList>
            <person name="Yamashiro T."/>
            <person name="Shiraishi A."/>
            <person name="Satake H."/>
            <person name="Nakayama K."/>
        </authorList>
    </citation>
    <scope>NUCLEOTIDE SEQUENCE</scope>
</reference>
<gene>
    <name evidence="1" type="ORF">Tci_930963</name>
</gene>
<feature type="non-terminal residue" evidence="1">
    <location>
        <position position="84"/>
    </location>
</feature>
<name>A0A699XSI8_TANCI</name>
<accession>A0A699XSI8</accession>
<dbReference type="AlphaFoldDB" id="A0A699XSI8"/>
<proteinExistence type="predicted"/>
<sequence>RIQKLEDRVDQLEEENMAFKLKSFKTIKVDIAAPVKDKEESFKKGRMTTDMDEDVQVNLEEAQAKAYNLDLQHAEKVLSMQDID</sequence>